<dbReference type="HOGENOM" id="CLU_3368384_0_0_1"/>
<evidence type="ECO:0000313" key="2">
    <source>
        <dbReference type="EMBL" id="CCD34367.1"/>
    </source>
</evidence>
<protein>
    <submittedName>
        <fullName evidence="2">Uncharacterized protein</fullName>
    </submittedName>
</protein>
<accession>G2YAX6</accession>
<reference evidence="3" key="1">
    <citation type="journal article" date="2011" name="PLoS Genet.">
        <title>Genomic analysis of the necrotrophic fungal pathogens Sclerotinia sclerotiorum and Botrytis cinerea.</title>
        <authorList>
            <person name="Amselem J."/>
            <person name="Cuomo C.A."/>
            <person name="van Kan J.A."/>
            <person name="Viaud M."/>
            <person name="Benito E.P."/>
            <person name="Couloux A."/>
            <person name="Coutinho P.M."/>
            <person name="de Vries R.P."/>
            <person name="Dyer P.S."/>
            <person name="Fillinger S."/>
            <person name="Fournier E."/>
            <person name="Gout L."/>
            <person name="Hahn M."/>
            <person name="Kohn L."/>
            <person name="Lapalu N."/>
            <person name="Plummer K.M."/>
            <person name="Pradier J.M."/>
            <person name="Quevillon E."/>
            <person name="Sharon A."/>
            <person name="Simon A."/>
            <person name="ten Have A."/>
            <person name="Tudzynski B."/>
            <person name="Tudzynski P."/>
            <person name="Wincker P."/>
            <person name="Andrew M."/>
            <person name="Anthouard V."/>
            <person name="Beever R.E."/>
            <person name="Beffa R."/>
            <person name="Benoit I."/>
            <person name="Bouzid O."/>
            <person name="Brault B."/>
            <person name="Chen Z."/>
            <person name="Choquer M."/>
            <person name="Collemare J."/>
            <person name="Cotton P."/>
            <person name="Danchin E.G."/>
            <person name="Da Silva C."/>
            <person name="Gautier A."/>
            <person name="Giraud C."/>
            <person name="Giraud T."/>
            <person name="Gonzalez C."/>
            <person name="Grossetete S."/>
            <person name="Guldener U."/>
            <person name="Henrissat B."/>
            <person name="Howlett B.J."/>
            <person name="Kodira C."/>
            <person name="Kretschmer M."/>
            <person name="Lappartient A."/>
            <person name="Leroch M."/>
            <person name="Levis C."/>
            <person name="Mauceli E."/>
            <person name="Neuveglise C."/>
            <person name="Oeser B."/>
            <person name="Pearson M."/>
            <person name="Poulain J."/>
            <person name="Poussereau N."/>
            <person name="Quesneville H."/>
            <person name="Rascle C."/>
            <person name="Schumacher J."/>
            <person name="Segurens B."/>
            <person name="Sexton A."/>
            <person name="Silva E."/>
            <person name="Sirven C."/>
            <person name="Soanes D.M."/>
            <person name="Talbot N.J."/>
            <person name="Templeton M."/>
            <person name="Yandava C."/>
            <person name="Yarden O."/>
            <person name="Zeng Q."/>
            <person name="Rollins J.A."/>
            <person name="Lebrun M.H."/>
            <person name="Dickman M."/>
        </authorList>
    </citation>
    <scope>NUCLEOTIDE SEQUENCE [LARGE SCALE GENOMIC DNA]</scope>
    <source>
        <strain evidence="3">T4</strain>
    </source>
</reference>
<feature type="region of interest" description="Disordered" evidence="1">
    <location>
        <begin position="1"/>
        <end position="24"/>
    </location>
</feature>
<evidence type="ECO:0000313" key="3">
    <source>
        <dbReference type="Proteomes" id="UP000008177"/>
    </source>
</evidence>
<dbReference type="Proteomes" id="UP000008177">
    <property type="component" value="Unplaced contigs"/>
</dbReference>
<sequence length="35" mass="4097">MFHRKQLAKRNEIKETTVTGAPNKLHLSQMGLDFR</sequence>
<evidence type="ECO:0000256" key="1">
    <source>
        <dbReference type="SAM" id="MobiDB-lite"/>
    </source>
</evidence>
<organism evidence="2 3">
    <name type="scientific">Botryotinia fuckeliana (strain T4)</name>
    <name type="common">Noble rot fungus</name>
    <name type="synonym">Botrytis cinerea</name>
    <dbReference type="NCBI Taxonomy" id="999810"/>
    <lineage>
        <taxon>Eukaryota</taxon>
        <taxon>Fungi</taxon>
        <taxon>Dikarya</taxon>
        <taxon>Ascomycota</taxon>
        <taxon>Pezizomycotina</taxon>
        <taxon>Leotiomycetes</taxon>
        <taxon>Helotiales</taxon>
        <taxon>Sclerotiniaceae</taxon>
        <taxon>Botrytis</taxon>
    </lineage>
</organism>
<dbReference type="AlphaFoldDB" id="G2YAX6"/>
<proteinExistence type="predicted"/>
<dbReference type="EMBL" id="FQ790308">
    <property type="protein sequence ID" value="CCD34367.1"/>
    <property type="molecule type" value="Genomic_DNA"/>
</dbReference>
<gene>
    <name evidence="2" type="ORF">BofuT4_uP103270.1</name>
</gene>
<name>G2YAX6_BOTF4</name>
<dbReference type="InParanoid" id="G2YAX6"/>